<feature type="region of interest" description="Disordered" evidence="2">
    <location>
        <begin position="277"/>
        <end position="301"/>
    </location>
</feature>
<accession>K3WZP7</accession>
<evidence type="ECO:0000256" key="1">
    <source>
        <dbReference type="SAM" id="Coils"/>
    </source>
</evidence>
<dbReference type="eggNOG" id="ENOG502S86F">
    <property type="taxonomic scope" value="Eukaryota"/>
</dbReference>
<keyword evidence="4" id="KW-1185">Reference proteome</keyword>
<reference evidence="4" key="1">
    <citation type="journal article" date="2010" name="Genome Biol.">
        <title>Genome sequence of the necrotrophic plant pathogen Pythium ultimum reveals original pathogenicity mechanisms and effector repertoire.</title>
        <authorList>
            <person name="Levesque C.A."/>
            <person name="Brouwer H."/>
            <person name="Cano L."/>
            <person name="Hamilton J.P."/>
            <person name="Holt C."/>
            <person name="Huitema E."/>
            <person name="Raffaele S."/>
            <person name="Robideau G.P."/>
            <person name="Thines M."/>
            <person name="Win J."/>
            <person name="Zerillo M.M."/>
            <person name="Beakes G.W."/>
            <person name="Boore J.L."/>
            <person name="Busam D."/>
            <person name="Dumas B."/>
            <person name="Ferriera S."/>
            <person name="Fuerstenberg S.I."/>
            <person name="Gachon C.M."/>
            <person name="Gaulin E."/>
            <person name="Govers F."/>
            <person name="Grenville-Briggs L."/>
            <person name="Horner N."/>
            <person name="Hostetler J."/>
            <person name="Jiang R.H."/>
            <person name="Johnson J."/>
            <person name="Krajaejun T."/>
            <person name="Lin H."/>
            <person name="Meijer H.J."/>
            <person name="Moore B."/>
            <person name="Morris P."/>
            <person name="Phuntmart V."/>
            <person name="Puiu D."/>
            <person name="Shetty J."/>
            <person name="Stajich J.E."/>
            <person name="Tripathy S."/>
            <person name="Wawra S."/>
            <person name="van West P."/>
            <person name="Whitty B.R."/>
            <person name="Coutinho P.M."/>
            <person name="Henrissat B."/>
            <person name="Martin F."/>
            <person name="Thomas P.D."/>
            <person name="Tyler B.M."/>
            <person name="De Vries R.P."/>
            <person name="Kamoun S."/>
            <person name="Yandell M."/>
            <person name="Tisserat N."/>
            <person name="Buell C.R."/>
        </authorList>
    </citation>
    <scope>NUCLEOTIDE SEQUENCE</scope>
    <source>
        <strain evidence="4">DAOM:BR144</strain>
    </source>
</reference>
<feature type="coiled-coil region" evidence="1">
    <location>
        <begin position="64"/>
        <end position="91"/>
    </location>
</feature>
<organism evidence="3 4">
    <name type="scientific">Globisporangium ultimum (strain ATCC 200006 / CBS 805.95 / DAOM BR144)</name>
    <name type="common">Pythium ultimum</name>
    <dbReference type="NCBI Taxonomy" id="431595"/>
    <lineage>
        <taxon>Eukaryota</taxon>
        <taxon>Sar</taxon>
        <taxon>Stramenopiles</taxon>
        <taxon>Oomycota</taxon>
        <taxon>Peronosporomycetes</taxon>
        <taxon>Pythiales</taxon>
        <taxon>Pythiaceae</taxon>
        <taxon>Globisporangium</taxon>
    </lineage>
</organism>
<evidence type="ECO:0000313" key="3">
    <source>
        <dbReference type="EnsemblProtists" id="PYU1_T010446"/>
    </source>
</evidence>
<sequence>MRGHHHALKVDTSGRWGERHEFDAMACTTLDRQPAADDLYSHGVSLSIDALDAHRQVLEMAATIEILTRDFENQQQELLDAYKRLKQYADRELTTPTEKSVAAKLFRHGGDDNNSCDGMHEYCAHQQELEELRKLLDVKDSALTEALHQRNEYRIELERAEAVIKEFRSTHVDTNGQHRASWKIHPTVSNMAGYHASGVAMPSTHASLAPGYASSGGASASFTIGIAGAIEVPRNERFDNESTYQRKENDDLFWRKQYKEAIRMRKKYGLVDQISSSNYSSTTHRNSSNGNGPTNAARPSLKIFSYPDNRRQKGIKDENVPFSRYIGISARQHEIIKEQHRMLAWIRPQSESAMNGYLFEG</sequence>
<feature type="coiled-coil region" evidence="1">
    <location>
        <begin position="143"/>
        <end position="170"/>
    </location>
</feature>
<dbReference type="EnsemblProtists" id="PYU1_T010446">
    <property type="protein sequence ID" value="PYU1_T010446"/>
    <property type="gene ID" value="PYU1_G010424"/>
</dbReference>
<reference evidence="3" key="3">
    <citation type="submission" date="2015-02" db="UniProtKB">
        <authorList>
            <consortium name="EnsemblProtists"/>
        </authorList>
    </citation>
    <scope>IDENTIFICATION</scope>
    <source>
        <strain evidence="3">DAOM BR144</strain>
    </source>
</reference>
<dbReference type="Proteomes" id="UP000019132">
    <property type="component" value="Unassembled WGS sequence"/>
</dbReference>
<evidence type="ECO:0000313" key="4">
    <source>
        <dbReference type="Proteomes" id="UP000019132"/>
    </source>
</evidence>
<feature type="compositionally biased region" description="Polar residues" evidence="2">
    <location>
        <begin position="277"/>
        <end position="294"/>
    </location>
</feature>
<dbReference type="AlphaFoldDB" id="K3WZP7"/>
<reference evidence="4" key="2">
    <citation type="submission" date="2010-04" db="EMBL/GenBank/DDBJ databases">
        <authorList>
            <person name="Buell R."/>
            <person name="Hamilton J."/>
            <person name="Hostetler J."/>
        </authorList>
    </citation>
    <scope>NUCLEOTIDE SEQUENCE [LARGE SCALE GENOMIC DNA]</scope>
    <source>
        <strain evidence="4">DAOM:BR144</strain>
    </source>
</reference>
<name>K3WZP7_GLOUD</name>
<evidence type="ECO:0000256" key="2">
    <source>
        <dbReference type="SAM" id="MobiDB-lite"/>
    </source>
</evidence>
<dbReference type="InParanoid" id="K3WZP7"/>
<keyword evidence="1" id="KW-0175">Coiled coil</keyword>
<proteinExistence type="predicted"/>
<dbReference type="HOGENOM" id="CLU_884197_0_0_1"/>
<dbReference type="OMA" id="RYIGINS"/>
<dbReference type="VEuPathDB" id="FungiDB:PYU1_G010424"/>
<protein>
    <submittedName>
        <fullName evidence="3">Uncharacterized protein</fullName>
    </submittedName>
</protein>
<dbReference type="EMBL" id="GL376596">
    <property type="status" value="NOT_ANNOTATED_CDS"/>
    <property type="molecule type" value="Genomic_DNA"/>
</dbReference>